<reference evidence="2" key="1">
    <citation type="submission" date="2018-11" db="EMBL/GenBank/DDBJ databases">
        <authorList>
            <person name="Alioto T."/>
            <person name="Alioto T."/>
        </authorList>
    </citation>
    <scope>NUCLEOTIDE SEQUENCE</scope>
</reference>
<protein>
    <submittedName>
        <fullName evidence="2">Uncharacterized protein</fullName>
    </submittedName>
</protein>
<feature type="compositionally biased region" description="Polar residues" evidence="1">
    <location>
        <begin position="15"/>
        <end position="33"/>
    </location>
</feature>
<keyword evidence="3" id="KW-1185">Reference proteome</keyword>
<dbReference type="Proteomes" id="UP000596742">
    <property type="component" value="Unassembled WGS sequence"/>
</dbReference>
<proteinExistence type="predicted"/>
<evidence type="ECO:0000313" key="3">
    <source>
        <dbReference type="Proteomes" id="UP000596742"/>
    </source>
</evidence>
<sequence length="531" mass="61051">MKKLDFYFSKKAADNESQNVLSNSPSKDVNEPCTSFSQDVTAKKITLFDPPYPDMSSLTNDELSKHETKVNLLQQKWEPNSYGNYSFPSRIDNYKWYGTILKEHARSGFTIHEIPAPVFVARRMAYVQETDNFGILEMKNLLEPICNVAYLLNTQTPNISELKEYQPKYHTTFDAAYCKEVIKMEIKRNSIVRSHNYCVDQLRSLHKECGSLKKHWNQRTSKLETFLKINRIEGNVPKKFESKLKEIVQKRSKAEEKYTTAFTIFKHILNNEKALREELIELGALIKTTLITRMKSGITKAQEELDQAIFWINDHHGFNFVRNQLQSLKINEIVEALYKVTTAAYVTAIPEDFLEATGQTEFIPKIKYTQCDYKILGMNNGSYLKRSKKDKSHLVVFGEDNSGSLDDCFFPINGGVRVAPVKRSEEDSRGIFKVKTGYQVKMKLSLMNGSVGFGWIRKSFIHGAKKWGFYFLSPKDAQKVIGEASSAHEIDNFADFTNFYDDAHVTTEEENTSMHQIISTCIEDSEDLIVF</sequence>
<dbReference type="EMBL" id="UYJE01006203">
    <property type="protein sequence ID" value="VDI43947.1"/>
    <property type="molecule type" value="Genomic_DNA"/>
</dbReference>
<comment type="caution">
    <text evidence="2">The sequence shown here is derived from an EMBL/GenBank/DDBJ whole genome shotgun (WGS) entry which is preliminary data.</text>
</comment>
<accession>A0A8B6F3D9</accession>
<feature type="region of interest" description="Disordered" evidence="1">
    <location>
        <begin position="14"/>
        <end position="33"/>
    </location>
</feature>
<dbReference type="AlphaFoldDB" id="A0A8B6F3D9"/>
<evidence type="ECO:0000256" key="1">
    <source>
        <dbReference type="SAM" id="MobiDB-lite"/>
    </source>
</evidence>
<name>A0A8B6F3D9_MYTGA</name>
<evidence type="ECO:0000313" key="2">
    <source>
        <dbReference type="EMBL" id="VDI43947.1"/>
    </source>
</evidence>
<organism evidence="2 3">
    <name type="scientific">Mytilus galloprovincialis</name>
    <name type="common">Mediterranean mussel</name>
    <dbReference type="NCBI Taxonomy" id="29158"/>
    <lineage>
        <taxon>Eukaryota</taxon>
        <taxon>Metazoa</taxon>
        <taxon>Spiralia</taxon>
        <taxon>Lophotrochozoa</taxon>
        <taxon>Mollusca</taxon>
        <taxon>Bivalvia</taxon>
        <taxon>Autobranchia</taxon>
        <taxon>Pteriomorphia</taxon>
        <taxon>Mytilida</taxon>
        <taxon>Mytiloidea</taxon>
        <taxon>Mytilidae</taxon>
        <taxon>Mytilinae</taxon>
        <taxon>Mytilus</taxon>
    </lineage>
</organism>
<dbReference type="OrthoDB" id="6083765at2759"/>
<gene>
    <name evidence="2" type="ORF">MGAL_10B015688</name>
</gene>